<dbReference type="SUPFAM" id="SSF117281">
    <property type="entry name" value="Kelch motif"/>
    <property type="match status" value="1"/>
</dbReference>
<protein>
    <recommendedName>
        <fullName evidence="3">Galactose oxidase</fullName>
    </recommendedName>
</protein>
<dbReference type="Proteomes" id="UP000031980">
    <property type="component" value="Unassembled WGS sequence"/>
</dbReference>
<dbReference type="InterPro" id="IPR015915">
    <property type="entry name" value="Kelch-typ_b-propeller"/>
</dbReference>
<reference evidence="1 2" key="1">
    <citation type="submission" date="2014-07" db="EMBL/GenBank/DDBJ databases">
        <title>Porphyromonadaceae bacterium OUH 308042 = ATCC BAA-2681 = DSM 28342 draft genome.</title>
        <authorList>
            <person name="Sydenham T.V."/>
            <person name="Hasman H."/>
            <person name="Justensen U.S."/>
        </authorList>
    </citation>
    <scope>NUCLEOTIDE SEQUENCE [LARGE SCALE GENOMIC DNA]</scope>
    <source>
        <strain evidence="1 2">OUH 308042</strain>
    </source>
</reference>
<dbReference type="EMBL" id="JPIU01000039">
    <property type="protein sequence ID" value="KIO44446.1"/>
    <property type="molecule type" value="Genomic_DNA"/>
</dbReference>
<evidence type="ECO:0000313" key="2">
    <source>
        <dbReference type="Proteomes" id="UP000031980"/>
    </source>
</evidence>
<keyword evidence="2" id="KW-1185">Reference proteome</keyword>
<dbReference type="Gene3D" id="2.120.10.80">
    <property type="entry name" value="Kelch-type beta propeller"/>
    <property type="match status" value="1"/>
</dbReference>
<gene>
    <name evidence="1" type="ORF">BA92_09605</name>
</gene>
<dbReference type="RefSeq" id="WP_152614105.1">
    <property type="nucleotide sequence ID" value="NZ_JPIU01000039.1"/>
</dbReference>
<evidence type="ECO:0008006" key="3">
    <source>
        <dbReference type="Google" id="ProtNLM"/>
    </source>
</evidence>
<sequence>MMKIYSFFIFIGILLFAQISCNKDIDAGVVPKGVWQQKFMDPQFPICFKEGVSFTVKDTLYVGFGMANWDKTTSPYFLRYTLNGEEEEWRLVAVFPGKLRKGAVAFVLGSKAYVGLGYAENEKKEEVYYDDFWVFDIKTERWEPEPLVFKFPGIARRGAVAFTLDGKGYVGTGDNGKNIFFDVYTFESGVGWKPFESLKTPMTGAVAFVADGNAYICTGGRAGEWAPWLFRGIYKFSSGAKKWSFMSPLEGEAAEVSRKYASAFVLNVKGKDYAYLVSGVDVFGKELFSCWGYDPRKDTWQKITDLPESIANGIGVSLGGRGYILGEVIYIFNPQ</sequence>
<organism evidence="1 2">
    <name type="scientific">Sanguibacteroides justesenii</name>
    <dbReference type="NCBI Taxonomy" id="1547597"/>
    <lineage>
        <taxon>Bacteria</taxon>
        <taxon>Pseudomonadati</taxon>
        <taxon>Bacteroidota</taxon>
        <taxon>Bacteroidia</taxon>
        <taxon>Bacteroidales</taxon>
        <taxon>Porphyromonadaceae</taxon>
        <taxon>Sanguibacteroides</taxon>
    </lineage>
</organism>
<dbReference type="InterPro" id="IPR056734">
    <property type="entry name" value="NANM"/>
</dbReference>
<proteinExistence type="predicted"/>
<dbReference type="Pfam" id="PF24996">
    <property type="entry name" value="NANM"/>
    <property type="match status" value="1"/>
</dbReference>
<evidence type="ECO:0000313" key="1">
    <source>
        <dbReference type="EMBL" id="KIO44446.1"/>
    </source>
</evidence>
<name>A0A0C3RDR3_9PORP</name>
<accession>A0A0C3RDR3</accession>
<comment type="caution">
    <text evidence="1">The sequence shown here is derived from an EMBL/GenBank/DDBJ whole genome shotgun (WGS) entry which is preliminary data.</text>
</comment>
<dbReference type="PANTHER" id="PTHR45632">
    <property type="entry name" value="LD33804P"/>
    <property type="match status" value="1"/>
</dbReference>
<dbReference type="AlphaFoldDB" id="A0A0C3RDR3"/>